<sequence>MAPAKPKPELPDWVSLVDGSDPRPFLLALQIQLQSSRVHYKAMHQSLAAVFFRRVDPEMSLDFMLLCLERLVLEGGAVLEGGDCGAIVTCGANADAVAASAPSSLPGEGPAILTATDAASGLPAPADATAPMTVDADADADGADADGAATPGLAADAGSRSSPADSWPGTLSHLLLEVLAAQRPPPAPTAATTVAASGSGRGAGGSGGGRDRGRDRKAAPPAPPPPLTDVATAPEAEAGPGPASGGCLDLGSLLPPRRPRLLRLFVLKAA</sequence>
<feature type="region of interest" description="Disordered" evidence="1">
    <location>
        <begin position="185"/>
        <end position="255"/>
    </location>
</feature>
<evidence type="ECO:0000256" key="1">
    <source>
        <dbReference type="SAM" id="MobiDB-lite"/>
    </source>
</evidence>
<dbReference type="STRING" id="33097.A0A150FWS6"/>
<comment type="caution">
    <text evidence="2">The sequence shown here is derived from an EMBL/GenBank/DDBJ whole genome shotgun (WGS) entry which is preliminary data.</text>
</comment>
<proteinExistence type="predicted"/>
<name>A0A150FWS6_GONPE</name>
<reference evidence="3" key="1">
    <citation type="journal article" date="2016" name="Nat. Commun.">
        <title>The Gonium pectorale genome demonstrates co-option of cell cycle regulation during the evolution of multicellularity.</title>
        <authorList>
            <person name="Hanschen E.R."/>
            <person name="Marriage T.N."/>
            <person name="Ferris P.J."/>
            <person name="Hamaji T."/>
            <person name="Toyoda A."/>
            <person name="Fujiyama A."/>
            <person name="Neme R."/>
            <person name="Noguchi H."/>
            <person name="Minakuchi Y."/>
            <person name="Suzuki M."/>
            <person name="Kawai-Toyooka H."/>
            <person name="Smith D.R."/>
            <person name="Sparks H."/>
            <person name="Anderson J."/>
            <person name="Bakaric R."/>
            <person name="Luria V."/>
            <person name="Karger A."/>
            <person name="Kirschner M.W."/>
            <person name="Durand P.M."/>
            <person name="Michod R.E."/>
            <person name="Nozaki H."/>
            <person name="Olson B.J."/>
        </authorList>
    </citation>
    <scope>NUCLEOTIDE SEQUENCE [LARGE SCALE GENOMIC DNA]</scope>
    <source>
        <strain evidence="3">NIES-2863</strain>
    </source>
</reference>
<dbReference type="EMBL" id="LSYV01000212">
    <property type="protein sequence ID" value="KXZ42061.1"/>
    <property type="molecule type" value="Genomic_DNA"/>
</dbReference>
<accession>A0A150FWS6</accession>
<dbReference type="Proteomes" id="UP000075714">
    <property type="component" value="Unassembled WGS sequence"/>
</dbReference>
<evidence type="ECO:0000313" key="2">
    <source>
        <dbReference type="EMBL" id="KXZ42061.1"/>
    </source>
</evidence>
<feature type="compositionally biased region" description="Low complexity" evidence="1">
    <location>
        <begin position="189"/>
        <end position="198"/>
    </location>
</feature>
<feature type="compositionally biased region" description="Low complexity" evidence="1">
    <location>
        <begin position="228"/>
        <end position="241"/>
    </location>
</feature>
<organism evidence="2 3">
    <name type="scientific">Gonium pectorale</name>
    <name type="common">Green alga</name>
    <dbReference type="NCBI Taxonomy" id="33097"/>
    <lineage>
        <taxon>Eukaryota</taxon>
        <taxon>Viridiplantae</taxon>
        <taxon>Chlorophyta</taxon>
        <taxon>core chlorophytes</taxon>
        <taxon>Chlorophyceae</taxon>
        <taxon>CS clade</taxon>
        <taxon>Chlamydomonadales</taxon>
        <taxon>Volvocaceae</taxon>
        <taxon>Gonium</taxon>
    </lineage>
</organism>
<protein>
    <submittedName>
        <fullName evidence="2">Uncharacterized protein</fullName>
    </submittedName>
</protein>
<gene>
    <name evidence="2" type="ORF">GPECTOR_213g431</name>
</gene>
<feature type="region of interest" description="Disordered" evidence="1">
    <location>
        <begin position="137"/>
        <end position="168"/>
    </location>
</feature>
<feature type="compositionally biased region" description="Low complexity" evidence="1">
    <location>
        <begin position="145"/>
        <end position="158"/>
    </location>
</feature>
<dbReference type="AlphaFoldDB" id="A0A150FWS6"/>
<evidence type="ECO:0000313" key="3">
    <source>
        <dbReference type="Proteomes" id="UP000075714"/>
    </source>
</evidence>
<feature type="compositionally biased region" description="Gly residues" evidence="1">
    <location>
        <begin position="199"/>
        <end position="208"/>
    </location>
</feature>
<feature type="compositionally biased region" description="Basic and acidic residues" evidence="1">
    <location>
        <begin position="209"/>
        <end position="218"/>
    </location>
</feature>
<dbReference type="OrthoDB" id="10261556at2759"/>
<keyword evidence="3" id="KW-1185">Reference proteome</keyword>